<sequence>MEVESNQESAVATDSPAGVMASCNGTPICYFRRRFRLTNSESLSEDLLFNVLVRLPAQNIHDSARLVCRRWAQLTRSRDFTRAHLRHAGTGLLLQSKSSVQDLIFISGGLGRAETSRLRHESGLVVWASSHGLVLAPSPSDSHTLRIVNPGTTEYLDLPPVFRVGRYYQHSLCLMYVGATNEYKVVQVQFTMGVRGGADTYEYAVLTVGSDTSWRLVGTEDRLSRETMALLSISGSPLMTDGFLHWVPYGGGSTILTLDAETEVMTESRLPVPLGREGKSEFLLSGGKYLTLVVKKLGGSFSWDVWEMSPETRVWRKTVSIDLDEDERLKEFIRDRDGIRFFPEDVLEEFMRDRDANAVRFFPVGWLNYPEVLVFAPSRAGYCMLYWVRTREIESIGLPRAAASYEYMVHQSGLVSPTGC</sequence>
<feature type="domain" description="F-box" evidence="1">
    <location>
        <begin position="42"/>
        <end position="81"/>
    </location>
</feature>
<organism evidence="3 4">
    <name type="scientific">Striga hermonthica</name>
    <name type="common">Purple witchweed</name>
    <name type="synonym">Buchnera hermonthica</name>
    <dbReference type="NCBI Taxonomy" id="68872"/>
    <lineage>
        <taxon>Eukaryota</taxon>
        <taxon>Viridiplantae</taxon>
        <taxon>Streptophyta</taxon>
        <taxon>Embryophyta</taxon>
        <taxon>Tracheophyta</taxon>
        <taxon>Spermatophyta</taxon>
        <taxon>Magnoliopsida</taxon>
        <taxon>eudicotyledons</taxon>
        <taxon>Gunneridae</taxon>
        <taxon>Pentapetalae</taxon>
        <taxon>asterids</taxon>
        <taxon>lamiids</taxon>
        <taxon>Lamiales</taxon>
        <taxon>Orobanchaceae</taxon>
        <taxon>Buchnereae</taxon>
        <taxon>Striga</taxon>
    </lineage>
</organism>
<dbReference type="OrthoDB" id="1918594at2759"/>
<dbReference type="Gene3D" id="1.20.1280.50">
    <property type="match status" value="1"/>
</dbReference>
<dbReference type="SUPFAM" id="SSF81383">
    <property type="entry name" value="F-box domain"/>
    <property type="match status" value="1"/>
</dbReference>
<protein>
    <recommendedName>
        <fullName evidence="5">F-box domain-containing protein</fullName>
    </recommendedName>
</protein>
<dbReference type="Proteomes" id="UP001153555">
    <property type="component" value="Unassembled WGS sequence"/>
</dbReference>
<comment type="caution">
    <text evidence="3">The sequence shown here is derived from an EMBL/GenBank/DDBJ whole genome shotgun (WGS) entry which is preliminary data.</text>
</comment>
<dbReference type="EMBL" id="CACSLK010030184">
    <property type="protein sequence ID" value="CAA0837312.1"/>
    <property type="molecule type" value="Genomic_DNA"/>
</dbReference>
<reference evidence="3" key="1">
    <citation type="submission" date="2019-12" db="EMBL/GenBank/DDBJ databases">
        <authorList>
            <person name="Scholes J."/>
        </authorList>
    </citation>
    <scope>NUCLEOTIDE SEQUENCE</scope>
</reference>
<dbReference type="PANTHER" id="PTHR31672">
    <property type="entry name" value="BNACNNG10540D PROTEIN"/>
    <property type="match status" value="1"/>
</dbReference>
<dbReference type="Pfam" id="PF08268">
    <property type="entry name" value="FBA_3"/>
    <property type="match status" value="1"/>
</dbReference>
<dbReference type="Pfam" id="PF00646">
    <property type="entry name" value="F-box"/>
    <property type="match status" value="1"/>
</dbReference>
<evidence type="ECO:0000313" key="4">
    <source>
        <dbReference type="Proteomes" id="UP001153555"/>
    </source>
</evidence>
<evidence type="ECO:0008006" key="5">
    <source>
        <dbReference type="Google" id="ProtNLM"/>
    </source>
</evidence>
<dbReference type="InterPro" id="IPR001810">
    <property type="entry name" value="F-box_dom"/>
</dbReference>
<evidence type="ECO:0000313" key="3">
    <source>
        <dbReference type="EMBL" id="CAA0837312.1"/>
    </source>
</evidence>
<dbReference type="PANTHER" id="PTHR31672:SF11">
    <property type="entry name" value="F-BOX PROTEIN CPR1-LIKE ISOFORM X2"/>
    <property type="match status" value="1"/>
</dbReference>
<feature type="domain" description="F-box associated beta-propeller type 3" evidence="2">
    <location>
        <begin position="125"/>
        <end position="222"/>
    </location>
</feature>
<dbReference type="InterPro" id="IPR036047">
    <property type="entry name" value="F-box-like_dom_sf"/>
</dbReference>
<name>A0A9N7RMR2_STRHE</name>
<accession>A0A9N7RMR2</accession>
<evidence type="ECO:0000259" key="2">
    <source>
        <dbReference type="Pfam" id="PF08268"/>
    </source>
</evidence>
<proteinExistence type="predicted"/>
<evidence type="ECO:0000259" key="1">
    <source>
        <dbReference type="Pfam" id="PF00646"/>
    </source>
</evidence>
<keyword evidence="4" id="KW-1185">Reference proteome</keyword>
<dbReference type="AlphaFoldDB" id="A0A9N7RMR2"/>
<dbReference type="InterPro" id="IPR013187">
    <property type="entry name" value="F-box-assoc_dom_typ3"/>
</dbReference>
<gene>
    <name evidence="3" type="ORF">SHERM_04296</name>
</gene>
<dbReference type="InterPro" id="IPR050796">
    <property type="entry name" value="SCF_F-box_component"/>
</dbReference>